<evidence type="ECO:0000313" key="2">
    <source>
        <dbReference type="Proteomes" id="UP001162992"/>
    </source>
</evidence>
<comment type="caution">
    <text evidence="1">The sequence shown here is derived from an EMBL/GenBank/DDBJ whole genome shotgun (WGS) entry which is preliminary data.</text>
</comment>
<dbReference type="Proteomes" id="UP001162992">
    <property type="component" value="Chromosome 2"/>
</dbReference>
<dbReference type="EMBL" id="CM055093">
    <property type="protein sequence ID" value="KAJ7567540.1"/>
    <property type="molecule type" value="Genomic_DNA"/>
</dbReference>
<protein>
    <submittedName>
        <fullName evidence="1">Uncharacterized protein</fullName>
    </submittedName>
</protein>
<organism evidence="1 2">
    <name type="scientific">Diphasiastrum complanatum</name>
    <name type="common">Issler's clubmoss</name>
    <name type="synonym">Lycopodium complanatum</name>
    <dbReference type="NCBI Taxonomy" id="34168"/>
    <lineage>
        <taxon>Eukaryota</taxon>
        <taxon>Viridiplantae</taxon>
        <taxon>Streptophyta</taxon>
        <taxon>Embryophyta</taxon>
        <taxon>Tracheophyta</taxon>
        <taxon>Lycopodiopsida</taxon>
        <taxon>Lycopodiales</taxon>
        <taxon>Lycopodiaceae</taxon>
        <taxon>Lycopodioideae</taxon>
        <taxon>Diphasiastrum</taxon>
    </lineage>
</organism>
<sequence>MVLEACITINPEYSGCYNCSSRLRQAFLRYNEVTAAKSQRIFASCLPSQCCKASLVVSFAGQRKCQGLFPDTSQWLDRSHKIRASFPYFRQSWTKEMLLVSKCSTQLVEADQSITKADTAQRSSMYRNLEISKLVKTGQYSKAVENFKVMQQDKNIDNYTYVSVMKACIALAALEEGRHVHARIIQSGCLPDIVLENCLVDLYAKGGSIEDACRVFNSMLARDVVSWSAMLVAFVKCGQGGKALKLFRQMQRERIKPNFVTFLGAINACASISAIEDGRRLHAQMIYSELKFNLAIESCLIDMYSKCASMEDSCCVFSNMTEHNVVSWSTVITGYARCGQGEKALVLFQQMEREQVEPNSRTFVGALNACASISALKEGRRIHKQVIQKGLESHVIVGSSLVDMYSKCGCMEDAHRVFNSMLTRNVVSWSAMIVGYSKSRQPLKALQLFQQMRHERVEPNRVTFVGMLNACSNGGALEEGRKVHIKVIQSHFKLDVNIGNSLIDMYIKSGCPSDAFRVFENLMTRTVVSWTIMIEGLVKLGEEKMALKLFQRMQKEQVEPNIVTFVAVLNACARVAALDEGRRTHSDIIRSQMDSNVLVRSCLVYMYAKCGSLADACRVFNESPLRDAVVWNAMILGYAIHGLGKDALWLFEQMCRVGMEMDGVTLICVLSACSHAGLLDEAHHWLECMLPIYGVSVKLDHYSCIVDLLGRFGHLNEARDIIMNMPTEPGVSVWRALLGACRIHGNLEMGEDAANHVLGLDPKNESAYVLLSNIYAAGAGWSLYAKAASHIKKSEHIGAFLVNIAGISLSLILPLSISL</sequence>
<keyword evidence="2" id="KW-1185">Reference proteome</keyword>
<accession>A0ACC2EM21</accession>
<gene>
    <name evidence="1" type="ORF">O6H91_02G151800</name>
</gene>
<name>A0ACC2EM21_DIPCM</name>
<proteinExistence type="predicted"/>
<reference evidence="2" key="1">
    <citation type="journal article" date="2024" name="Proc. Natl. Acad. Sci. U.S.A.">
        <title>Extraordinary preservation of gene collinearity over three hundred million years revealed in homosporous lycophytes.</title>
        <authorList>
            <person name="Li C."/>
            <person name="Wickell D."/>
            <person name="Kuo L.Y."/>
            <person name="Chen X."/>
            <person name="Nie B."/>
            <person name="Liao X."/>
            <person name="Peng D."/>
            <person name="Ji J."/>
            <person name="Jenkins J."/>
            <person name="Williams M."/>
            <person name="Shu S."/>
            <person name="Plott C."/>
            <person name="Barry K."/>
            <person name="Rajasekar S."/>
            <person name="Grimwood J."/>
            <person name="Han X."/>
            <person name="Sun S."/>
            <person name="Hou Z."/>
            <person name="He W."/>
            <person name="Dai G."/>
            <person name="Sun C."/>
            <person name="Schmutz J."/>
            <person name="Leebens-Mack J.H."/>
            <person name="Li F.W."/>
            <person name="Wang L."/>
        </authorList>
    </citation>
    <scope>NUCLEOTIDE SEQUENCE [LARGE SCALE GENOMIC DNA]</scope>
    <source>
        <strain evidence="2">cv. PW_Plant_1</strain>
    </source>
</reference>
<evidence type="ECO:0000313" key="1">
    <source>
        <dbReference type="EMBL" id="KAJ7567540.1"/>
    </source>
</evidence>